<dbReference type="InterPro" id="IPR007854">
    <property type="entry name" value="Fip1_dom"/>
</dbReference>
<accession>A0ABP1AX47</accession>
<comment type="similarity">
    <text evidence="2">Belongs to the FIP1 family.</text>
</comment>
<feature type="compositionally biased region" description="Basic and acidic residues" evidence="5">
    <location>
        <begin position="571"/>
        <end position="586"/>
    </location>
</feature>
<feature type="compositionally biased region" description="Basic residues" evidence="5">
    <location>
        <begin position="1382"/>
        <end position="1392"/>
    </location>
</feature>
<evidence type="ECO:0000256" key="2">
    <source>
        <dbReference type="ARBA" id="ARBA00007459"/>
    </source>
</evidence>
<dbReference type="EMBL" id="OZ023718">
    <property type="protein sequence ID" value="CAK9867096.1"/>
    <property type="molecule type" value="Genomic_DNA"/>
</dbReference>
<feature type="compositionally biased region" description="Basic and acidic residues" evidence="5">
    <location>
        <begin position="1143"/>
        <end position="1176"/>
    </location>
</feature>
<dbReference type="InterPro" id="IPR044976">
    <property type="entry name" value="FIPS5/FIPS3-like"/>
</dbReference>
<keyword evidence="4" id="KW-0539">Nucleus</keyword>
<feature type="region of interest" description="Disordered" evidence="5">
    <location>
        <begin position="289"/>
        <end position="319"/>
    </location>
</feature>
<feature type="region of interest" description="Disordered" evidence="5">
    <location>
        <begin position="1306"/>
        <end position="1337"/>
    </location>
</feature>
<feature type="compositionally biased region" description="Basic and acidic residues" evidence="5">
    <location>
        <begin position="870"/>
        <end position="881"/>
    </location>
</feature>
<feature type="region of interest" description="Disordered" evidence="5">
    <location>
        <begin position="726"/>
        <end position="1114"/>
    </location>
</feature>
<feature type="compositionally biased region" description="Polar residues" evidence="5">
    <location>
        <begin position="857"/>
        <end position="869"/>
    </location>
</feature>
<evidence type="ECO:0000256" key="3">
    <source>
        <dbReference type="ARBA" id="ARBA00022664"/>
    </source>
</evidence>
<feature type="region of interest" description="Disordered" evidence="5">
    <location>
        <begin position="1"/>
        <end position="29"/>
    </location>
</feature>
<keyword evidence="3" id="KW-0507">mRNA processing</keyword>
<dbReference type="PANTHER" id="PTHR36884">
    <property type="entry name" value="FIP1[III]-LIKE PROTEIN"/>
    <property type="match status" value="1"/>
</dbReference>
<evidence type="ECO:0000259" key="6">
    <source>
        <dbReference type="Pfam" id="PF05182"/>
    </source>
</evidence>
<feature type="region of interest" description="Disordered" evidence="5">
    <location>
        <begin position="525"/>
        <end position="586"/>
    </location>
</feature>
<dbReference type="Pfam" id="PF05182">
    <property type="entry name" value="Fip1"/>
    <property type="match status" value="1"/>
</dbReference>
<dbReference type="Proteomes" id="UP001497522">
    <property type="component" value="Chromosome 17"/>
</dbReference>
<feature type="domain" description="Pre-mRNA polyadenylation factor Fip1" evidence="6">
    <location>
        <begin position="445"/>
        <end position="487"/>
    </location>
</feature>
<dbReference type="PANTHER" id="PTHR36884:SF4">
    <property type="entry name" value="FIP1[III]-LIKE PROTEIN"/>
    <property type="match status" value="1"/>
</dbReference>
<evidence type="ECO:0000256" key="4">
    <source>
        <dbReference type="ARBA" id="ARBA00023242"/>
    </source>
</evidence>
<feature type="compositionally biased region" description="Basic and acidic residues" evidence="5">
    <location>
        <begin position="807"/>
        <end position="819"/>
    </location>
</feature>
<keyword evidence="8" id="KW-1185">Reference proteome</keyword>
<evidence type="ECO:0000256" key="1">
    <source>
        <dbReference type="ARBA" id="ARBA00004123"/>
    </source>
</evidence>
<feature type="compositionally biased region" description="Basic and acidic residues" evidence="5">
    <location>
        <begin position="912"/>
        <end position="1043"/>
    </location>
</feature>
<gene>
    <name evidence="7" type="ORF">CSSPJE1EN2_LOCUS10091</name>
</gene>
<proteinExistence type="inferred from homology"/>
<feature type="region of interest" description="Disordered" evidence="5">
    <location>
        <begin position="403"/>
        <end position="424"/>
    </location>
</feature>
<feature type="compositionally biased region" description="Basic and acidic residues" evidence="5">
    <location>
        <begin position="1055"/>
        <end position="1114"/>
    </location>
</feature>
<sequence>MDDDDDFGDLYADMGAEEEARAGGNSTYRKLEGAGREYGEHADDEDDELLLYGASASSLATAKTHAAGSSVGRHPPFVAGYEVGEKDVDNEEQMLYGQLYGSSSAKPTENSAPSSIVNLEASVETVADKSRLEAVVFNRGGLKAKDISGLGVHDAQSIPFGAVASGEKRMFFTEAEPEVDVPSGELGISAPVAADSGLLRRPLNVAGSYDLVMSSGPFLEEEIGGTVGAGMGGIVGEEEDDWDSDSEDDLQIVLNDETAGFNNLERGVDGEYLEGSEDDEDLVIVAGTEPLESERDGEEDDILSEGHLPGPPRGEERGPVIKAVGSGASPGLPRIGYSGQGYHTQPHHSQYKYVRPGAVTSGMTTLNQGSVQVGAVGGRGVGSVPAWGQGRGAGAGRGDWGAGAWGNSATQKSLPSSAGPWSSAGPRGYANGMEFNLPPTKTVFDVDLDTLEDKPWRRPGADLTDYFNFGFIESSWKQYCQQLAQLRLEATMQSKIRVYESGRSEQEFDPDLPPELMAAASMQESLGDVGLSQQRLPDSTPPTGGTGRGRGVGRGRVTMPTGRAIQVEGGGGERRPSADIRRQRNRDSDAVIQIVLQDAAEDEPTASVNTYNEMYSEVDARGHDQAPPYLMVDEPHDFRPGGPAPWMEFFPHPEPWEQENMGMGMGGAPMHAMGVHAGPHMGVEGPGPFPLGSGMPMGPPGPDFGMYPGGPFGPPPVVRYYSSFRRRTPPHLTPPTHGSRPPAEWEDEPSNGSGANWTRREPRNLQGSREGESHSREYGIETRAPGGRSHSALREKSVEEASVECEPEGHNRSVSKELYADGGESDHDENDQAPKKPNVSPPQRGRQEAAQLKKVISESSEGDTGSSWELSKEPASDEVSQHQRHAVSRSRVVEHSGRAYRSSDGYQQQKSDLARQRRYEDEEKEKQYSHERGDSLGQRGKEDHAHNRRGHDEERDRHDREEEMHSRRDKARDEMYLRRDKEREWEEETRRRDKAKEYGHHRDREDSLWKRGWQDDAYRQRTDELHGHKVRADDKSGRIERSHYAGSDNDNWQTGEHDRSHGRDKGRHHDRDGSRIREETSRTDRNEDRVWDKSRHDNLRGRRREYAEDSRDSERRSGRYSCTWISLSELGCSRQNLFVTSKRQDLDTRRHGDHKSLPPKRPQDSFRKSQDNEDSHKHRKKRERPAPTEGASSADEASRDHRGRSKLERWNSRTERDSLSWVDIEDKIQSAAHDQHGQDAALTTEQVIHERQQQDQFHEKEQHTGEHNFKEDQKDRYHIAHFSKRQSAVEVGVDGSGFEGGGIVISKKENRQSEPLDLNYPLSGHKEPQQVQELPSASILEKRKERFEKLRKQAHDGVANRESDHASLVQSDTMEVKQERPARKRRWGSHNT</sequence>
<feature type="compositionally biased region" description="Basic and acidic residues" evidence="5">
    <location>
        <begin position="1196"/>
        <end position="1212"/>
    </location>
</feature>
<feature type="compositionally biased region" description="Gly residues" evidence="5">
    <location>
        <begin position="544"/>
        <end position="554"/>
    </location>
</feature>
<evidence type="ECO:0000256" key="5">
    <source>
        <dbReference type="SAM" id="MobiDB-lite"/>
    </source>
</evidence>
<feature type="region of interest" description="Disordered" evidence="5">
    <location>
        <begin position="1351"/>
        <end position="1392"/>
    </location>
</feature>
<name>A0ABP1AX47_9BRYO</name>
<feature type="region of interest" description="Disordered" evidence="5">
    <location>
        <begin position="1143"/>
        <end position="1212"/>
    </location>
</feature>
<organism evidence="7 8">
    <name type="scientific">Sphagnum jensenii</name>
    <dbReference type="NCBI Taxonomy" id="128206"/>
    <lineage>
        <taxon>Eukaryota</taxon>
        <taxon>Viridiplantae</taxon>
        <taxon>Streptophyta</taxon>
        <taxon>Embryophyta</taxon>
        <taxon>Bryophyta</taxon>
        <taxon>Sphagnophytina</taxon>
        <taxon>Sphagnopsida</taxon>
        <taxon>Sphagnales</taxon>
        <taxon>Sphagnaceae</taxon>
        <taxon>Sphagnum</taxon>
    </lineage>
</organism>
<feature type="compositionally biased region" description="Basic and acidic residues" evidence="5">
    <location>
        <begin position="758"/>
        <end position="780"/>
    </location>
</feature>
<comment type="subcellular location">
    <subcellularLocation>
        <location evidence="1">Nucleus</location>
    </subcellularLocation>
</comment>
<feature type="compositionally biased region" description="Low complexity" evidence="5">
    <location>
        <begin position="413"/>
        <end position="424"/>
    </location>
</feature>
<feature type="compositionally biased region" description="Basic and acidic residues" evidence="5">
    <location>
        <begin position="1351"/>
        <end position="1365"/>
    </location>
</feature>
<reference evidence="7" key="1">
    <citation type="submission" date="2024-03" db="EMBL/GenBank/DDBJ databases">
        <authorList>
            <consortium name="ELIXIR-Norway"/>
            <consortium name="Elixir Norway"/>
        </authorList>
    </citation>
    <scope>NUCLEOTIDE SEQUENCE</scope>
</reference>
<protein>
    <recommendedName>
        <fullName evidence="6">Pre-mRNA polyadenylation factor Fip1 domain-containing protein</fullName>
    </recommendedName>
</protein>
<evidence type="ECO:0000313" key="8">
    <source>
        <dbReference type="Proteomes" id="UP001497522"/>
    </source>
</evidence>
<evidence type="ECO:0000313" key="7">
    <source>
        <dbReference type="EMBL" id="CAK9867096.1"/>
    </source>
</evidence>